<name>A0A0L7KZP1_OPEBR</name>
<evidence type="ECO:0000313" key="1">
    <source>
        <dbReference type="EMBL" id="KOB68672.1"/>
    </source>
</evidence>
<protein>
    <submittedName>
        <fullName evidence="1">Uncharacterized protein</fullName>
    </submittedName>
</protein>
<gene>
    <name evidence="1" type="ORF">OBRU01_17988</name>
</gene>
<sequence>MDNDREPVNEELSIRHVTKLNQRAPKFEHLNKIGKKFDRFEQNFDKVSQSFDKVGYSYDKLGQDYDKVGNSLAKVGQKLNQVGQNLERVTQIVGPSFGTGVKLDRITFESEKLRSHSEASSRRNKVLLKPSPSPRLRGFGVALDTALSRQALCEHRLDAVLAHGN</sequence>
<dbReference type="EMBL" id="JTDY01004045">
    <property type="protein sequence ID" value="KOB68672.1"/>
    <property type="molecule type" value="Genomic_DNA"/>
</dbReference>
<dbReference type="Proteomes" id="UP000037510">
    <property type="component" value="Unassembled WGS sequence"/>
</dbReference>
<reference evidence="1 2" key="1">
    <citation type="journal article" date="2015" name="Genome Biol. Evol.">
        <title>The genome of winter moth (Operophtera brumata) provides a genomic perspective on sexual dimorphism and phenology.</title>
        <authorList>
            <person name="Derks M.F."/>
            <person name="Smit S."/>
            <person name="Salis L."/>
            <person name="Schijlen E."/>
            <person name="Bossers A."/>
            <person name="Mateman C."/>
            <person name="Pijl A.S."/>
            <person name="de Ridder D."/>
            <person name="Groenen M.A."/>
            <person name="Visser M.E."/>
            <person name="Megens H.J."/>
        </authorList>
    </citation>
    <scope>NUCLEOTIDE SEQUENCE [LARGE SCALE GENOMIC DNA]</scope>
    <source>
        <strain evidence="1">WM2013NL</strain>
        <tissue evidence="1">Head and thorax</tissue>
    </source>
</reference>
<keyword evidence="2" id="KW-1185">Reference proteome</keyword>
<proteinExistence type="predicted"/>
<feature type="non-terminal residue" evidence="1">
    <location>
        <position position="165"/>
    </location>
</feature>
<organism evidence="1 2">
    <name type="scientific">Operophtera brumata</name>
    <name type="common">Winter moth</name>
    <name type="synonym">Phalaena brumata</name>
    <dbReference type="NCBI Taxonomy" id="104452"/>
    <lineage>
        <taxon>Eukaryota</taxon>
        <taxon>Metazoa</taxon>
        <taxon>Ecdysozoa</taxon>
        <taxon>Arthropoda</taxon>
        <taxon>Hexapoda</taxon>
        <taxon>Insecta</taxon>
        <taxon>Pterygota</taxon>
        <taxon>Neoptera</taxon>
        <taxon>Endopterygota</taxon>
        <taxon>Lepidoptera</taxon>
        <taxon>Glossata</taxon>
        <taxon>Ditrysia</taxon>
        <taxon>Geometroidea</taxon>
        <taxon>Geometridae</taxon>
        <taxon>Larentiinae</taxon>
        <taxon>Operophtera</taxon>
    </lineage>
</organism>
<dbReference type="Gene3D" id="1.20.1260.80">
    <property type="match status" value="1"/>
</dbReference>
<accession>A0A0L7KZP1</accession>
<evidence type="ECO:0000313" key="2">
    <source>
        <dbReference type="Proteomes" id="UP000037510"/>
    </source>
</evidence>
<dbReference type="AlphaFoldDB" id="A0A0L7KZP1"/>
<comment type="caution">
    <text evidence="1">The sequence shown here is derived from an EMBL/GenBank/DDBJ whole genome shotgun (WGS) entry which is preliminary data.</text>
</comment>